<feature type="coiled-coil region" evidence="2">
    <location>
        <begin position="160"/>
        <end position="187"/>
    </location>
</feature>
<dbReference type="SMART" id="SM00422">
    <property type="entry name" value="HTH_MERR"/>
    <property type="match status" value="1"/>
</dbReference>
<evidence type="ECO:0000256" key="1">
    <source>
        <dbReference type="ARBA" id="ARBA00023125"/>
    </source>
</evidence>
<keyword evidence="1" id="KW-0238">DNA-binding</keyword>
<dbReference type="InterPro" id="IPR047057">
    <property type="entry name" value="MerR_fam"/>
</dbReference>
<sequence length="219" mass="26117">MEYNNYLTNIVNLLNIVYKVIRGVFMEIENKFSIGEVCKILGCEQHNLRYIEKVLELNIERENNIERSYSYRDIEILKIVFELKEQGLNYKAIKKVLEKGEEINVNTPDIEVGRKEMTIINQTNYNEFMKNFQVSLEKMVEVAMTTAINNNLDECLSTKLEPLEEGLKNIQKENKELKSSLEEMQEKHFKEIDDKLLAWREKSIEQSRNRNFWHRLFNL</sequence>
<keyword evidence="2" id="KW-0175">Coiled coil</keyword>
<name>A0A1M6JEX3_9CLOT</name>
<dbReference type="STRING" id="1121302.SAMN02745163_02009"/>
<evidence type="ECO:0000259" key="3">
    <source>
        <dbReference type="PROSITE" id="PS50937"/>
    </source>
</evidence>
<dbReference type="GO" id="GO:0003700">
    <property type="term" value="F:DNA-binding transcription factor activity"/>
    <property type="evidence" value="ECO:0007669"/>
    <property type="project" value="InterPro"/>
</dbReference>
<accession>A0A1M6JEX3</accession>
<dbReference type="PANTHER" id="PTHR30204">
    <property type="entry name" value="REDOX-CYCLING DRUG-SENSING TRANSCRIPTIONAL ACTIVATOR SOXR"/>
    <property type="match status" value="1"/>
</dbReference>
<evidence type="ECO:0000256" key="2">
    <source>
        <dbReference type="SAM" id="Coils"/>
    </source>
</evidence>
<protein>
    <submittedName>
        <fullName evidence="4">MerR HTH family regulatory protein</fullName>
    </submittedName>
</protein>
<dbReference type="Gene3D" id="1.10.1660.10">
    <property type="match status" value="1"/>
</dbReference>
<dbReference type="EMBL" id="FQZB01000008">
    <property type="protein sequence ID" value="SHJ45172.1"/>
    <property type="molecule type" value="Genomic_DNA"/>
</dbReference>
<dbReference type="InterPro" id="IPR009061">
    <property type="entry name" value="DNA-bd_dom_put_sf"/>
</dbReference>
<feature type="domain" description="HTH merR-type" evidence="3">
    <location>
        <begin position="31"/>
        <end position="99"/>
    </location>
</feature>
<dbReference type="SUPFAM" id="SSF46955">
    <property type="entry name" value="Putative DNA-binding domain"/>
    <property type="match status" value="1"/>
</dbReference>
<evidence type="ECO:0000313" key="4">
    <source>
        <dbReference type="EMBL" id="SHJ45172.1"/>
    </source>
</evidence>
<dbReference type="GO" id="GO:0003677">
    <property type="term" value="F:DNA binding"/>
    <property type="evidence" value="ECO:0007669"/>
    <property type="project" value="UniProtKB-KW"/>
</dbReference>
<evidence type="ECO:0000313" key="5">
    <source>
        <dbReference type="Proteomes" id="UP000184310"/>
    </source>
</evidence>
<keyword evidence="5" id="KW-1185">Reference proteome</keyword>
<dbReference type="InterPro" id="IPR000551">
    <property type="entry name" value="MerR-type_HTH_dom"/>
</dbReference>
<dbReference type="Proteomes" id="UP000184310">
    <property type="component" value="Unassembled WGS sequence"/>
</dbReference>
<reference evidence="4 5" key="1">
    <citation type="submission" date="2016-11" db="EMBL/GenBank/DDBJ databases">
        <authorList>
            <person name="Jaros S."/>
            <person name="Januszkiewicz K."/>
            <person name="Wedrychowicz H."/>
        </authorList>
    </citation>
    <scope>NUCLEOTIDE SEQUENCE [LARGE SCALE GENOMIC DNA]</scope>
    <source>
        <strain evidence="4 5">DSM 21758</strain>
    </source>
</reference>
<gene>
    <name evidence="4" type="ORF">SAMN02745163_02009</name>
</gene>
<dbReference type="Pfam" id="PF13411">
    <property type="entry name" value="MerR_1"/>
    <property type="match status" value="1"/>
</dbReference>
<dbReference type="PROSITE" id="PS50937">
    <property type="entry name" value="HTH_MERR_2"/>
    <property type="match status" value="1"/>
</dbReference>
<organism evidence="4 5">
    <name type="scientific">Clostridium cavendishii DSM 21758</name>
    <dbReference type="NCBI Taxonomy" id="1121302"/>
    <lineage>
        <taxon>Bacteria</taxon>
        <taxon>Bacillati</taxon>
        <taxon>Bacillota</taxon>
        <taxon>Clostridia</taxon>
        <taxon>Eubacteriales</taxon>
        <taxon>Clostridiaceae</taxon>
        <taxon>Clostridium</taxon>
    </lineage>
</organism>
<dbReference type="PANTHER" id="PTHR30204:SF58">
    <property type="entry name" value="HTH-TYPE TRANSCRIPTIONAL REGULATOR YFMP"/>
    <property type="match status" value="1"/>
</dbReference>
<proteinExistence type="predicted"/>
<dbReference type="AlphaFoldDB" id="A0A1M6JEX3"/>